<evidence type="ECO:0000313" key="3">
    <source>
        <dbReference type="Proteomes" id="UP001597059"/>
    </source>
</evidence>
<dbReference type="Proteomes" id="UP001597059">
    <property type="component" value="Unassembled WGS sequence"/>
</dbReference>
<dbReference type="RefSeq" id="WP_377367457.1">
    <property type="nucleotide sequence ID" value="NZ_JBHTMN010000011.1"/>
</dbReference>
<dbReference type="Pfam" id="PF14333">
    <property type="entry name" value="DUF4389"/>
    <property type="match status" value="1"/>
</dbReference>
<evidence type="ECO:0000256" key="1">
    <source>
        <dbReference type="SAM" id="Phobius"/>
    </source>
</evidence>
<accession>A0ABW4B2S8</accession>
<evidence type="ECO:0000313" key="2">
    <source>
        <dbReference type="EMBL" id="MFD1383823.1"/>
    </source>
</evidence>
<keyword evidence="3" id="KW-1185">Reference proteome</keyword>
<dbReference type="InterPro" id="IPR025498">
    <property type="entry name" value="DUF4389"/>
</dbReference>
<feature type="transmembrane region" description="Helical" evidence="1">
    <location>
        <begin position="12"/>
        <end position="41"/>
    </location>
</feature>
<reference evidence="3" key="1">
    <citation type="journal article" date="2019" name="Int. J. Syst. Evol. Microbiol.">
        <title>The Global Catalogue of Microorganisms (GCM) 10K type strain sequencing project: providing services to taxonomists for standard genome sequencing and annotation.</title>
        <authorList>
            <consortium name="The Broad Institute Genomics Platform"/>
            <consortium name="The Broad Institute Genome Sequencing Center for Infectious Disease"/>
            <person name="Wu L."/>
            <person name="Ma J."/>
        </authorList>
    </citation>
    <scope>NUCLEOTIDE SEQUENCE [LARGE SCALE GENOMIC DNA]</scope>
    <source>
        <strain evidence="3">JCM 30774</strain>
    </source>
</reference>
<sequence length="93" mass="10823">MDKPGYSDQGYWLRILFMLIYWCLLNVAFTLFGFLLIIVTLIRFGSKHEPVTLGAWLRSVSAFMKQVLAFLAFSSEEKPFPFQPWPEGDKRAE</sequence>
<keyword evidence="1" id="KW-0472">Membrane</keyword>
<name>A0ABW4B2S8_9GAMM</name>
<gene>
    <name evidence="2" type="ORF">ACFQ45_10610</name>
</gene>
<proteinExistence type="predicted"/>
<dbReference type="EMBL" id="JBHTMN010000011">
    <property type="protein sequence ID" value="MFD1383823.1"/>
    <property type="molecule type" value="Genomic_DNA"/>
</dbReference>
<comment type="caution">
    <text evidence="2">The sequence shown here is derived from an EMBL/GenBank/DDBJ whole genome shotgun (WGS) entry which is preliminary data.</text>
</comment>
<keyword evidence="1" id="KW-1133">Transmembrane helix</keyword>
<protein>
    <submittedName>
        <fullName evidence="2">DUF4389 domain-containing protein</fullName>
    </submittedName>
</protein>
<keyword evidence="1" id="KW-0812">Transmembrane</keyword>
<organism evidence="2 3">
    <name type="scientific">Rhodanobacter aciditrophus</name>
    <dbReference type="NCBI Taxonomy" id="1623218"/>
    <lineage>
        <taxon>Bacteria</taxon>
        <taxon>Pseudomonadati</taxon>
        <taxon>Pseudomonadota</taxon>
        <taxon>Gammaproteobacteria</taxon>
        <taxon>Lysobacterales</taxon>
        <taxon>Rhodanobacteraceae</taxon>
        <taxon>Rhodanobacter</taxon>
    </lineage>
</organism>